<dbReference type="Pfam" id="PF00702">
    <property type="entry name" value="Hydrolase"/>
    <property type="match status" value="1"/>
</dbReference>
<dbReference type="SFLD" id="SFLDG01129">
    <property type="entry name" value="C1.5:_HAD__Beta-PGM__Phosphata"/>
    <property type="match status" value="1"/>
</dbReference>
<name>A0ABQ3YX04_9ACTN</name>
<evidence type="ECO:0000313" key="2">
    <source>
        <dbReference type="EMBL" id="GIE02120.1"/>
    </source>
</evidence>
<dbReference type="Gene3D" id="3.40.50.1000">
    <property type="entry name" value="HAD superfamily/HAD-like"/>
    <property type="match status" value="1"/>
</dbReference>
<dbReference type="PANTHER" id="PTHR43316:SF3">
    <property type="entry name" value="HALOACID DEHALOGENASE, TYPE II (AFU_ORTHOLOGUE AFUA_2G07750)-RELATED"/>
    <property type="match status" value="1"/>
</dbReference>
<reference evidence="2 3" key="1">
    <citation type="submission" date="2021-01" db="EMBL/GenBank/DDBJ databases">
        <title>Whole genome shotgun sequence of Actinoplanes durhamensis NBRC 14914.</title>
        <authorList>
            <person name="Komaki H."/>
            <person name="Tamura T."/>
        </authorList>
    </citation>
    <scope>NUCLEOTIDE SEQUENCE [LARGE SCALE GENOMIC DNA]</scope>
    <source>
        <strain evidence="2 3">NBRC 14914</strain>
    </source>
</reference>
<gene>
    <name evidence="2" type="ORF">Adu01nite_34700</name>
</gene>
<keyword evidence="1" id="KW-0378">Hydrolase</keyword>
<dbReference type="RefSeq" id="WP_203727884.1">
    <property type="nucleotide sequence ID" value="NZ_BAAATX010000001.1"/>
</dbReference>
<sequence>MLRGVLLDLDNTLVDQEAATADALRGWLPAIGVRFSPELLSLWDEIQERHMEAWRARTVTFGEQRRRRLREFLPLIGIGYAEEDLDEIFGGYLAAYESAWRAFPDVDAALAAIAAAGLSVAVLTNGSVEQQHHKLARTGLTGRVGPVFTVEDVGAAKPDPAAFLGACARWGLSPELVLSVGDRHDLDVLAARAAGLRAVHLDRRDEGPHDEPHRIRSLTELPLSSGL</sequence>
<dbReference type="InterPro" id="IPR036412">
    <property type="entry name" value="HAD-like_sf"/>
</dbReference>
<dbReference type="PRINTS" id="PR00413">
    <property type="entry name" value="HADHALOGNASE"/>
</dbReference>
<dbReference type="Proteomes" id="UP000637628">
    <property type="component" value="Unassembled WGS sequence"/>
</dbReference>
<keyword evidence="3" id="KW-1185">Reference proteome</keyword>
<accession>A0ABQ3YX04</accession>
<dbReference type="InterPro" id="IPR023214">
    <property type="entry name" value="HAD_sf"/>
</dbReference>
<dbReference type="InterPro" id="IPR051540">
    <property type="entry name" value="S-2-haloacid_dehalogenase"/>
</dbReference>
<evidence type="ECO:0000256" key="1">
    <source>
        <dbReference type="ARBA" id="ARBA00022801"/>
    </source>
</evidence>
<proteinExistence type="predicted"/>
<comment type="caution">
    <text evidence="2">The sequence shown here is derived from an EMBL/GenBank/DDBJ whole genome shotgun (WGS) entry which is preliminary data.</text>
</comment>
<protein>
    <recommendedName>
        <fullName evidence="4">HAD family hydrolase</fullName>
    </recommendedName>
</protein>
<dbReference type="Gene3D" id="1.20.120.1600">
    <property type="match status" value="1"/>
</dbReference>
<evidence type="ECO:0000313" key="3">
    <source>
        <dbReference type="Proteomes" id="UP000637628"/>
    </source>
</evidence>
<dbReference type="SFLD" id="SFLDS00003">
    <property type="entry name" value="Haloacid_Dehalogenase"/>
    <property type="match status" value="1"/>
</dbReference>
<organism evidence="2 3">
    <name type="scientific">Paractinoplanes durhamensis</name>
    <dbReference type="NCBI Taxonomy" id="113563"/>
    <lineage>
        <taxon>Bacteria</taxon>
        <taxon>Bacillati</taxon>
        <taxon>Actinomycetota</taxon>
        <taxon>Actinomycetes</taxon>
        <taxon>Micromonosporales</taxon>
        <taxon>Micromonosporaceae</taxon>
        <taxon>Paractinoplanes</taxon>
    </lineage>
</organism>
<dbReference type="PANTHER" id="PTHR43316">
    <property type="entry name" value="HYDROLASE, HALOACID DELAHOGENASE-RELATED"/>
    <property type="match status" value="1"/>
</dbReference>
<evidence type="ECO:0008006" key="4">
    <source>
        <dbReference type="Google" id="ProtNLM"/>
    </source>
</evidence>
<dbReference type="InterPro" id="IPR006439">
    <property type="entry name" value="HAD-SF_hydro_IA"/>
</dbReference>
<dbReference type="SUPFAM" id="SSF56784">
    <property type="entry name" value="HAD-like"/>
    <property type="match status" value="1"/>
</dbReference>
<dbReference type="NCBIfam" id="TIGR01549">
    <property type="entry name" value="HAD-SF-IA-v1"/>
    <property type="match status" value="1"/>
</dbReference>
<dbReference type="EMBL" id="BOML01000029">
    <property type="protein sequence ID" value="GIE02120.1"/>
    <property type="molecule type" value="Genomic_DNA"/>
</dbReference>